<evidence type="ECO:0000256" key="5">
    <source>
        <dbReference type="ARBA" id="ARBA00022741"/>
    </source>
</evidence>
<evidence type="ECO:0000256" key="6">
    <source>
        <dbReference type="ARBA" id="ARBA00022777"/>
    </source>
</evidence>
<evidence type="ECO:0000256" key="2">
    <source>
        <dbReference type="ARBA" id="ARBA00012052"/>
    </source>
</evidence>
<dbReference type="InterPro" id="IPR036554">
    <property type="entry name" value="GHMP_kinase_C_sf"/>
</dbReference>
<gene>
    <name evidence="9" type="primary">ispE</name>
    <name evidence="12" type="ORF">F0919_07175</name>
</gene>
<dbReference type="Gene3D" id="3.30.70.890">
    <property type="entry name" value="GHMP kinase, C-terminal domain"/>
    <property type="match status" value="1"/>
</dbReference>
<keyword evidence="9" id="KW-0414">Isoprene biosynthesis</keyword>
<dbReference type="UniPathway" id="UPA00056">
    <property type="reaction ID" value="UER00094"/>
</dbReference>
<reference evidence="12 13" key="1">
    <citation type="submission" date="2019-09" db="EMBL/GenBank/DDBJ databases">
        <title>Genome sequence and assembly of Taibaiella sp.</title>
        <authorList>
            <person name="Chhetri G."/>
        </authorList>
    </citation>
    <scope>NUCLEOTIDE SEQUENCE [LARGE SCALE GENOMIC DNA]</scope>
    <source>
        <strain evidence="12 13">KVB11</strain>
    </source>
</reference>
<protein>
    <recommendedName>
        <fullName evidence="3 9">4-diphosphocytidyl-2-C-methyl-D-erythritol kinase</fullName>
        <shortName evidence="9">CMK</shortName>
        <ecNumber evidence="2 9">2.7.1.148</ecNumber>
    </recommendedName>
    <alternativeName>
        <fullName evidence="8 9">4-(cytidine-5'-diphospho)-2-C-methyl-D-erythritol kinase</fullName>
    </alternativeName>
</protein>
<keyword evidence="5 9" id="KW-0547">Nucleotide-binding</keyword>
<dbReference type="Gene3D" id="3.30.230.10">
    <property type="match status" value="1"/>
</dbReference>
<evidence type="ECO:0000313" key="13">
    <source>
        <dbReference type="Proteomes" id="UP000323632"/>
    </source>
</evidence>
<evidence type="ECO:0000256" key="7">
    <source>
        <dbReference type="ARBA" id="ARBA00022840"/>
    </source>
</evidence>
<evidence type="ECO:0000256" key="9">
    <source>
        <dbReference type="HAMAP-Rule" id="MF_00061"/>
    </source>
</evidence>
<comment type="pathway">
    <text evidence="9">Isoprenoid biosynthesis; isopentenyl diphosphate biosynthesis via DXP pathway; isopentenyl diphosphate from 1-deoxy-D-xylulose 5-phosphate: step 3/6.</text>
</comment>
<dbReference type="EMBL" id="VWSH01000001">
    <property type="protein sequence ID" value="KAA5537450.1"/>
    <property type="molecule type" value="Genomic_DNA"/>
</dbReference>
<evidence type="ECO:0000256" key="3">
    <source>
        <dbReference type="ARBA" id="ARBA00017473"/>
    </source>
</evidence>
<dbReference type="GO" id="GO:0016114">
    <property type="term" value="P:terpenoid biosynthetic process"/>
    <property type="evidence" value="ECO:0007669"/>
    <property type="project" value="UniProtKB-UniRule"/>
</dbReference>
<dbReference type="PANTHER" id="PTHR43527">
    <property type="entry name" value="4-DIPHOSPHOCYTIDYL-2-C-METHYL-D-ERYTHRITOL KINASE, CHLOROPLASTIC"/>
    <property type="match status" value="1"/>
</dbReference>
<keyword evidence="6 9" id="KW-0418">Kinase</keyword>
<dbReference type="HAMAP" id="MF_00061">
    <property type="entry name" value="IspE"/>
    <property type="match status" value="1"/>
</dbReference>
<feature type="domain" description="GHMP kinase N-terminal" evidence="10">
    <location>
        <begin position="63"/>
        <end position="139"/>
    </location>
</feature>
<dbReference type="Proteomes" id="UP000323632">
    <property type="component" value="Unassembled WGS sequence"/>
</dbReference>
<dbReference type="InterPro" id="IPR014721">
    <property type="entry name" value="Ribsml_uS5_D2-typ_fold_subgr"/>
</dbReference>
<comment type="catalytic activity">
    <reaction evidence="9">
        <text>4-CDP-2-C-methyl-D-erythritol + ATP = 4-CDP-2-C-methyl-D-erythritol 2-phosphate + ADP + H(+)</text>
        <dbReference type="Rhea" id="RHEA:18437"/>
        <dbReference type="ChEBI" id="CHEBI:15378"/>
        <dbReference type="ChEBI" id="CHEBI:30616"/>
        <dbReference type="ChEBI" id="CHEBI:57823"/>
        <dbReference type="ChEBI" id="CHEBI:57919"/>
        <dbReference type="ChEBI" id="CHEBI:456216"/>
        <dbReference type="EC" id="2.7.1.148"/>
    </reaction>
</comment>
<organism evidence="12 13">
    <name type="scientific">Taibaiella lutea</name>
    <dbReference type="NCBI Taxonomy" id="2608001"/>
    <lineage>
        <taxon>Bacteria</taxon>
        <taxon>Pseudomonadati</taxon>
        <taxon>Bacteroidota</taxon>
        <taxon>Chitinophagia</taxon>
        <taxon>Chitinophagales</taxon>
        <taxon>Chitinophagaceae</taxon>
        <taxon>Taibaiella</taxon>
    </lineage>
</organism>
<evidence type="ECO:0000256" key="1">
    <source>
        <dbReference type="ARBA" id="ARBA00009684"/>
    </source>
</evidence>
<dbReference type="Pfam" id="PF00288">
    <property type="entry name" value="GHMP_kinases_N"/>
    <property type="match status" value="1"/>
</dbReference>
<proteinExistence type="inferred from homology"/>
<dbReference type="RefSeq" id="WP_150032026.1">
    <property type="nucleotide sequence ID" value="NZ_VWSH01000001.1"/>
</dbReference>
<evidence type="ECO:0000256" key="4">
    <source>
        <dbReference type="ARBA" id="ARBA00022679"/>
    </source>
</evidence>
<keyword evidence="13" id="KW-1185">Reference proteome</keyword>
<dbReference type="SUPFAM" id="SSF55060">
    <property type="entry name" value="GHMP Kinase, C-terminal domain"/>
    <property type="match status" value="1"/>
</dbReference>
<dbReference type="PIRSF" id="PIRSF010376">
    <property type="entry name" value="IspE"/>
    <property type="match status" value="1"/>
</dbReference>
<feature type="active site" evidence="9">
    <location>
        <position position="8"/>
    </location>
</feature>
<evidence type="ECO:0000313" key="12">
    <source>
        <dbReference type="EMBL" id="KAA5537450.1"/>
    </source>
</evidence>
<keyword evidence="4 9" id="KW-0808">Transferase</keyword>
<dbReference type="InterPro" id="IPR020568">
    <property type="entry name" value="Ribosomal_Su5_D2-typ_SF"/>
</dbReference>
<evidence type="ECO:0000256" key="8">
    <source>
        <dbReference type="ARBA" id="ARBA00032554"/>
    </source>
</evidence>
<comment type="caution">
    <text evidence="12">The sequence shown here is derived from an EMBL/GenBank/DDBJ whole genome shotgun (WGS) entry which is preliminary data.</text>
</comment>
<dbReference type="AlphaFoldDB" id="A0A5M6CST8"/>
<feature type="domain" description="GHMP kinase C-terminal" evidence="11">
    <location>
        <begin position="195"/>
        <end position="262"/>
    </location>
</feature>
<comment type="similarity">
    <text evidence="1 9">Belongs to the GHMP kinase family. IspE subfamily.</text>
</comment>
<dbReference type="InterPro" id="IPR006204">
    <property type="entry name" value="GHMP_kinase_N_dom"/>
</dbReference>
<keyword evidence="7 9" id="KW-0067">ATP-binding</keyword>
<dbReference type="InterPro" id="IPR013750">
    <property type="entry name" value="GHMP_kinase_C_dom"/>
</dbReference>
<dbReference type="InterPro" id="IPR004424">
    <property type="entry name" value="IspE"/>
</dbReference>
<feature type="active site" evidence="9">
    <location>
        <position position="134"/>
    </location>
</feature>
<dbReference type="GO" id="GO:0050515">
    <property type="term" value="F:4-(cytidine 5'-diphospho)-2-C-methyl-D-erythritol kinase activity"/>
    <property type="evidence" value="ECO:0007669"/>
    <property type="project" value="UniProtKB-UniRule"/>
</dbReference>
<dbReference type="EC" id="2.7.1.148" evidence="2 9"/>
<dbReference type="Pfam" id="PF08544">
    <property type="entry name" value="GHMP_kinases_C"/>
    <property type="match status" value="1"/>
</dbReference>
<dbReference type="SUPFAM" id="SSF54211">
    <property type="entry name" value="Ribosomal protein S5 domain 2-like"/>
    <property type="match status" value="1"/>
</dbReference>
<feature type="binding site" evidence="9">
    <location>
        <begin position="92"/>
        <end position="102"/>
    </location>
    <ligand>
        <name>ATP</name>
        <dbReference type="ChEBI" id="CHEBI:30616"/>
    </ligand>
</feature>
<name>A0A5M6CST8_9BACT</name>
<evidence type="ECO:0000259" key="10">
    <source>
        <dbReference type="Pfam" id="PF00288"/>
    </source>
</evidence>
<comment type="function">
    <text evidence="9">Catalyzes the phosphorylation of the position 2 hydroxy group of 4-diphosphocytidyl-2C-methyl-D-erythritol.</text>
</comment>
<dbReference type="PANTHER" id="PTHR43527:SF2">
    <property type="entry name" value="4-DIPHOSPHOCYTIDYL-2-C-METHYL-D-ERYTHRITOL KINASE, CHLOROPLASTIC"/>
    <property type="match status" value="1"/>
</dbReference>
<sequence>MLRFPNAKINIGLSITGKREDGYHNLETVFYPVEVKDALEIIASEETNMHLSGFPVEGSSDNNLVWKAYQVLERDFPELVKPLEIYLHKAIPMGAGLGGGSADGAFMLSMLNDFFGLNIPSDKLESYALQLGSDCPFFIRNKPVFAKGRGEIMEPVPLSLDNYSIQLICPKLHISTANAFKGIVPKTASFNLNAIEASDIKDWKSYIINDFERTLFPHYPVLQQIKHQLYEQGAIYASLSGTGATVYGIFEKGKRAEIQSDIQFDEFSER</sequence>
<dbReference type="GO" id="GO:0005524">
    <property type="term" value="F:ATP binding"/>
    <property type="evidence" value="ECO:0007669"/>
    <property type="project" value="UniProtKB-UniRule"/>
</dbReference>
<dbReference type="GO" id="GO:0019288">
    <property type="term" value="P:isopentenyl diphosphate biosynthetic process, methylerythritol 4-phosphate pathway"/>
    <property type="evidence" value="ECO:0007669"/>
    <property type="project" value="UniProtKB-UniRule"/>
</dbReference>
<accession>A0A5M6CST8</accession>
<evidence type="ECO:0000259" key="11">
    <source>
        <dbReference type="Pfam" id="PF08544"/>
    </source>
</evidence>
<dbReference type="NCBIfam" id="TIGR00154">
    <property type="entry name" value="ispE"/>
    <property type="match status" value="1"/>
</dbReference>